<dbReference type="EMBL" id="CADEBC010000208">
    <property type="protein sequence ID" value="CAB3226384.1"/>
    <property type="molecule type" value="Genomic_DNA"/>
</dbReference>
<dbReference type="OrthoDB" id="7399749at2759"/>
<keyword evidence="2" id="KW-1185">Reference proteome</keyword>
<dbReference type="Proteomes" id="UP000494106">
    <property type="component" value="Unassembled WGS sequence"/>
</dbReference>
<evidence type="ECO:0000313" key="1">
    <source>
        <dbReference type="EMBL" id="CAB3226384.1"/>
    </source>
</evidence>
<comment type="caution">
    <text evidence="1">The sequence shown here is derived from an EMBL/GenBank/DDBJ whole genome shotgun (WGS) entry which is preliminary data.</text>
</comment>
<evidence type="ECO:0000313" key="2">
    <source>
        <dbReference type="Proteomes" id="UP000494106"/>
    </source>
</evidence>
<gene>
    <name evidence="1" type="ORF">APLA_LOCUS2830</name>
</gene>
<organism evidence="1 2">
    <name type="scientific">Arctia plantaginis</name>
    <name type="common">Wood tiger moth</name>
    <name type="synonym">Phalaena plantaginis</name>
    <dbReference type="NCBI Taxonomy" id="874455"/>
    <lineage>
        <taxon>Eukaryota</taxon>
        <taxon>Metazoa</taxon>
        <taxon>Ecdysozoa</taxon>
        <taxon>Arthropoda</taxon>
        <taxon>Hexapoda</taxon>
        <taxon>Insecta</taxon>
        <taxon>Pterygota</taxon>
        <taxon>Neoptera</taxon>
        <taxon>Endopterygota</taxon>
        <taxon>Lepidoptera</taxon>
        <taxon>Glossata</taxon>
        <taxon>Ditrysia</taxon>
        <taxon>Noctuoidea</taxon>
        <taxon>Erebidae</taxon>
        <taxon>Arctiinae</taxon>
        <taxon>Arctia</taxon>
    </lineage>
</organism>
<sequence>MFYHIKFRSELTFHLPIVMFKKIAGGRAALDAHGKSRAAREDWSPMEPPSFPPSGLLTVRAAPGSPANLVLPLPAGSPPFVYTWYVHFLISQN</sequence>
<name>A0A8S0Z3J8_ARCPL</name>
<accession>A0A8S0Z3J8</accession>
<reference evidence="1 2" key="1">
    <citation type="submission" date="2020-04" db="EMBL/GenBank/DDBJ databases">
        <authorList>
            <person name="Wallbank WR R."/>
            <person name="Pardo Diaz C."/>
            <person name="Kozak K."/>
            <person name="Martin S."/>
            <person name="Jiggins C."/>
            <person name="Moest M."/>
            <person name="Warren A I."/>
            <person name="Byers J.R.P. K."/>
            <person name="Montejo-Kovacevich G."/>
            <person name="Yen C E."/>
        </authorList>
    </citation>
    <scope>NUCLEOTIDE SEQUENCE [LARGE SCALE GENOMIC DNA]</scope>
</reference>
<dbReference type="AlphaFoldDB" id="A0A8S0Z3J8"/>
<proteinExistence type="predicted"/>
<protein>
    <submittedName>
        <fullName evidence="1">Uncharacterized protein</fullName>
    </submittedName>
</protein>